<proteinExistence type="predicted"/>
<accession>A0ABP6QEN2</accession>
<dbReference type="InterPro" id="IPR045423">
    <property type="entry name" value="DUF6510"/>
</dbReference>
<dbReference type="EMBL" id="BAAAUV010000014">
    <property type="protein sequence ID" value="GAA3224611.1"/>
    <property type="molecule type" value="Genomic_DNA"/>
</dbReference>
<organism evidence="1 2">
    <name type="scientific">Actinocorallia longicatena</name>
    <dbReference type="NCBI Taxonomy" id="111803"/>
    <lineage>
        <taxon>Bacteria</taxon>
        <taxon>Bacillati</taxon>
        <taxon>Actinomycetota</taxon>
        <taxon>Actinomycetes</taxon>
        <taxon>Streptosporangiales</taxon>
        <taxon>Thermomonosporaceae</taxon>
        <taxon>Actinocorallia</taxon>
    </lineage>
</organism>
<protein>
    <submittedName>
        <fullName evidence="1">Uncharacterized protein</fullName>
    </submittedName>
</protein>
<name>A0ABP6QEN2_9ACTN</name>
<reference evidence="2" key="1">
    <citation type="journal article" date="2019" name="Int. J. Syst. Evol. Microbiol.">
        <title>The Global Catalogue of Microorganisms (GCM) 10K type strain sequencing project: providing services to taxonomists for standard genome sequencing and annotation.</title>
        <authorList>
            <consortium name="The Broad Institute Genomics Platform"/>
            <consortium name="The Broad Institute Genome Sequencing Center for Infectious Disease"/>
            <person name="Wu L."/>
            <person name="Ma J."/>
        </authorList>
    </citation>
    <scope>NUCLEOTIDE SEQUENCE [LARGE SCALE GENOMIC DNA]</scope>
    <source>
        <strain evidence="2">JCM 9377</strain>
    </source>
</reference>
<sequence length="94" mass="9543">MPEEHAEPEYTDGNALAGPLGEVFAVDVTAAVGRCAHCGLTGAIAALRVYARTAGLVGRCPGCDGVVIRLVRGPAEAFLDLSGASVLRVPLPEG</sequence>
<gene>
    <name evidence="1" type="ORF">GCM10010468_51790</name>
</gene>
<dbReference type="RefSeq" id="WP_344833019.1">
    <property type="nucleotide sequence ID" value="NZ_BAAAUV010000014.1"/>
</dbReference>
<dbReference type="Proteomes" id="UP001501237">
    <property type="component" value="Unassembled WGS sequence"/>
</dbReference>
<comment type="caution">
    <text evidence="1">The sequence shown here is derived from an EMBL/GenBank/DDBJ whole genome shotgun (WGS) entry which is preliminary data.</text>
</comment>
<evidence type="ECO:0000313" key="2">
    <source>
        <dbReference type="Proteomes" id="UP001501237"/>
    </source>
</evidence>
<evidence type="ECO:0000313" key="1">
    <source>
        <dbReference type="EMBL" id="GAA3224611.1"/>
    </source>
</evidence>
<dbReference type="Pfam" id="PF20120">
    <property type="entry name" value="DUF6510"/>
    <property type="match status" value="1"/>
</dbReference>
<keyword evidence="2" id="KW-1185">Reference proteome</keyword>